<dbReference type="InterPro" id="IPR001387">
    <property type="entry name" value="Cro/C1-type_HTH"/>
</dbReference>
<dbReference type="PROSITE" id="PS50943">
    <property type="entry name" value="HTH_CROC1"/>
    <property type="match status" value="1"/>
</dbReference>
<dbReference type="CDD" id="cd00093">
    <property type="entry name" value="HTH_XRE"/>
    <property type="match status" value="1"/>
</dbReference>
<dbReference type="SUPFAM" id="SSF47413">
    <property type="entry name" value="lambda repressor-like DNA-binding domains"/>
    <property type="match status" value="1"/>
</dbReference>
<dbReference type="GO" id="GO:0051301">
    <property type="term" value="P:cell division"/>
    <property type="evidence" value="ECO:0007669"/>
    <property type="project" value="UniProtKB-KW"/>
</dbReference>
<keyword evidence="8" id="KW-0131">Cell cycle</keyword>
<comment type="function">
    <text evidence="10">Cell wall formation. Adds enolpyruvyl to UDP-N-acetylglucosamine.</text>
</comment>
<evidence type="ECO:0000256" key="8">
    <source>
        <dbReference type="ARBA" id="ARBA00023306"/>
    </source>
</evidence>
<evidence type="ECO:0000313" key="18">
    <source>
        <dbReference type="EMBL" id="HJE52064.1"/>
    </source>
</evidence>
<dbReference type="Proteomes" id="UP000712713">
    <property type="component" value="Unassembled WGS sequence"/>
</dbReference>
<evidence type="ECO:0000313" key="19">
    <source>
        <dbReference type="Proteomes" id="UP000712713"/>
    </source>
</evidence>
<dbReference type="GO" id="GO:0008360">
    <property type="term" value="P:regulation of cell shape"/>
    <property type="evidence" value="ECO:0007669"/>
    <property type="project" value="UniProtKB-KW"/>
</dbReference>
<evidence type="ECO:0000256" key="16">
    <source>
        <dbReference type="ARBA" id="ARBA00047527"/>
    </source>
</evidence>
<dbReference type="NCBIfam" id="NF006873">
    <property type="entry name" value="PRK09369.1"/>
    <property type="match status" value="1"/>
</dbReference>
<dbReference type="GO" id="GO:0005737">
    <property type="term" value="C:cytoplasm"/>
    <property type="evidence" value="ECO:0007669"/>
    <property type="project" value="UniProtKB-SubCell"/>
</dbReference>
<protein>
    <recommendedName>
        <fullName evidence="13">UDP-N-acetylglucosamine 1-carboxyvinyltransferase</fullName>
        <ecNumber evidence="12">2.5.1.7</ecNumber>
    </recommendedName>
    <alternativeName>
        <fullName evidence="14">Enoylpyruvate transferase</fullName>
    </alternativeName>
    <alternativeName>
        <fullName evidence="15">UDP-N-acetylglucosamine enolpyruvyl transferase</fullName>
    </alternativeName>
</protein>
<evidence type="ECO:0000256" key="6">
    <source>
        <dbReference type="ARBA" id="ARBA00022960"/>
    </source>
</evidence>
<evidence type="ECO:0000256" key="4">
    <source>
        <dbReference type="ARBA" id="ARBA00022618"/>
    </source>
</evidence>
<evidence type="ECO:0000256" key="1">
    <source>
        <dbReference type="ARBA" id="ARBA00004496"/>
    </source>
</evidence>
<comment type="catalytic activity">
    <reaction evidence="16">
        <text>phosphoenolpyruvate + UDP-N-acetyl-alpha-D-glucosamine = UDP-N-acetyl-3-O-(1-carboxyvinyl)-alpha-D-glucosamine + phosphate</text>
        <dbReference type="Rhea" id="RHEA:18681"/>
        <dbReference type="ChEBI" id="CHEBI:43474"/>
        <dbReference type="ChEBI" id="CHEBI:57705"/>
        <dbReference type="ChEBI" id="CHEBI:58702"/>
        <dbReference type="ChEBI" id="CHEBI:68483"/>
        <dbReference type="EC" id="2.5.1.7"/>
    </reaction>
</comment>
<dbReference type="Pfam" id="PF00275">
    <property type="entry name" value="EPSP_synthase"/>
    <property type="match status" value="1"/>
</dbReference>
<feature type="domain" description="HTH cro/C1-type" evidence="17">
    <location>
        <begin position="12"/>
        <end position="66"/>
    </location>
</feature>
<keyword evidence="3" id="KW-0963">Cytoplasm</keyword>
<gene>
    <name evidence="18" type="ORF">K8V15_08845</name>
</gene>
<evidence type="ECO:0000256" key="5">
    <source>
        <dbReference type="ARBA" id="ARBA00022679"/>
    </source>
</evidence>
<dbReference type="SUPFAM" id="SSF55205">
    <property type="entry name" value="EPT/RTPC-like"/>
    <property type="match status" value="1"/>
</dbReference>
<dbReference type="GO" id="GO:0071555">
    <property type="term" value="P:cell wall organization"/>
    <property type="evidence" value="ECO:0007669"/>
    <property type="project" value="UniProtKB-KW"/>
</dbReference>
<sequence length="511" mass="56617">MSATSESIGRMIRDARRARGWSQQRLAEELGSVQSAVHRIENGQQNLSLSMISRLAEALEMPLIQTATEGSVNFEIQGPTKLSGEIDVRTSKNAAMAILCASLLNEGRTVLRGIARIEEVDRINEVLLSIGVRLNWIDDNDLEIVRPKTLTPETIDERAAKRTRSILMFLGPLMHEFDEFLLPYAGGCDLGARTVHPHLSALSRLGLTVEATDGNYHASVERVTNDERHITLIERGDTVTENALMAAARTPGVTVIRNASGNYMVQDLCFYLQLLGVKIDGIGTTTLRIEGLKHIEEDVEYFLSEDPIEAMSLLTAGIVTKSEITVRRCPIEFLEVEFAVLDEMGQELVLSDEYKSRNGETRLVDVTVKPSELTAPHDKIHPMPFPGLNIDNLPFFAVICATATGQSVIYDWVYDNRAVHLKKLSELGANIQLMDAHRLLIIGPTRWRGRTVDSPPALRPAVCVLLAAMAARGKTNLMDVYVINRGYEDLPQRLNKLGANINVFWGSPQEA</sequence>
<evidence type="ECO:0000256" key="9">
    <source>
        <dbReference type="ARBA" id="ARBA00023316"/>
    </source>
</evidence>
<dbReference type="SMART" id="SM00530">
    <property type="entry name" value="HTH_XRE"/>
    <property type="match status" value="1"/>
</dbReference>
<proteinExistence type="inferred from homology"/>
<name>A0A921EPH8_9ACTN</name>
<dbReference type="GO" id="GO:0009252">
    <property type="term" value="P:peptidoglycan biosynthetic process"/>
    <property type="evidence" value="ECO:0007669"/>
    <property type="project" value="UniProtKB-KW"/>
</dbReference>
<evidence type="ECO:0000256" key="10">
    <source>
        <dbReference type="ARBA" id="ARBA00037534"/>
    </source>
</evidence>
<dbReference type="Pfam" id="PF01381">
    <property type="entry name" value="HTH_3"/>
    <property type="match status" value="1"/>
</dbReference>
<dbReference type="GO" id="GO:0003677">
    <property type="term" value="F:DNA binding"/>
    <property type="evidence" value="ECO:0007669"/>
    <property type="project" value="InterPro"/>
</dbReference>
<accession>A0A921EPH8</accession>
<reference evidence="18" key="1">
    <citation type="journal article" date="2021" name="PeerJ">
        <title>Extensive microbial diversity within the chicken gut microbiome revealed by metagenomics and culture.</title>
        <authorList>
            <person name="Gilroy R."/>
            <person name="Ravi A."/>
            <person name="Getino M."/>
            <person name="Pursley I."/>
            <person name="Horton D.L."/>
            <person name="Alikhan N.F."/>
            <person name="Baker D."/>
            <person name="Gharbi K."/>
            <person name="Hall N."/>
            <person name="Watson M."/>
            <person name="Adriaenssens E.M."/>
            <person name="Foster-Nyarko E."/>
            <person name="Jarju S."/>
            <person name="Secka A."/>
            <person name="Antonio M."/>
            <person name="Oren A."/>
            <person name="Chaudhuri R.R."/>
            <person name="La Ragione R."/>
            <person name="Hildebrand F."/>
            <person name="Pallen M.J."/>
        </authorList>
    </citation>
    <scope>NUCLEOTIDE SEQUENCE</scope>
    <source>
        <strain evidence="18">ChiGjej3B3-7470</strain>
    </source>
</reference>
<organism evidence="18 19">
    <name type="scientific">Tessaracoccus flavescens</name>
    <dbReference type="NCBI Taxonomy" id="399497"/>
    <lineage>
        <taxon>Bacteria</taxon>
        <taxon>Bacillati</taxon>
        <taxon>Actinomycetota</taxon>
        <taxon>Actinomycetes</taxon>
        <taxon>Propionibacteriales</taxon>
        <taxon>Propionibacteriaceae</taxon>
        <taxon>Tessaracoccus</taxon>
    </lineage>
</organism>
<dbReference type="EC" id="2.5.1.7" evidence="12"/>
<keyword evidence="4" id="KW-0132">Cell division</keyword>
<dbReference type="InterPro" id="IPR013792">
    <property type="entry name" value="RNA3'P_cycl/enolpyr_Trfase_a/b"/>
</dbReference>
<dbReference type="PANTHER" id="PTHR43783:SF1">
    <property type="entry name" value="UDP-N-ACETYLGLUCOSAMINE 1-CARBOXYVINYLTRANSFERASE"/>
    <property type="match status" value="1"/>
</dbReference>
<evidence type="ECO:0000256" key="2">
    <source>
        <dbReference type="ARBA" id="ARBA00004752"/>
    </source>
</evidence>
<dbReference type="InterPro" id="IPR010982">
    <property type="entry name" value="Lambda_DNA-bd_dom_sf"/>
</dbReference>
<dbReference type="Gene3D" id="1.10.260.40">
    <property type="entry name" value="lambda repressor-like DNA-binding domains"/>
    <property type="match status" value="1"/>
</dbReference>
<dbReference type="InterPro" id="IPR050068">
    <property type="entry name" value="MurA_subfamily"/>
</dbReference>
<comment type="caution">
    <text evidence="18">The sequence shown here is derived from an EMBL/GenBank/DDBJ whole genome shotgun (WGS) entry which is preliminary data.</text>
</comment>
<evidence type="ECO:0000259" key="17">
    <source>
        <dbReference type="PROSITE" id="PS50943"/>
    </source>
</evidence>
<comment type="subcellular location">
    <subcellularLocation>
        <location evidence="1">Cytoplasm</location>
    </subcellularLocation>
</comment>
<evidence type="ECO:0000256" key="11">
    <source>
        <dbReference type="ARBA" id="ARBA00038367"/>
    </source>
</evidence>
<reference evidence="18" key="2">
    <citation type="submission" date="2021-09" db="EMBL/GenBank/DDBJ databases">
        <authorList>
            <person name="Gilroy R."/>
        </authorList>
    </citation>
    <scope>NUCLEOTIDE SEQUENCE</scope>
    <source>
        <strain evidence="18">ChiGjej3B3-7470</strain>
    </source>
</reference>
<evidence type="ECO:0000256" key="3">
    <source>
        <dbReference type="ARBA" id="ARBA00022490"/>
    </source>
</evidence>
<keyword evidence="6" id="KW-0133">Cell shape</keyword>
<dbReference type="InterPro" id="IPR001986">
    <property type="entry name" value="Enolpyruvate_Tfrase_dom"/>
</dbReference>
<dbReference type="InterPro" id="IPR036968">
    <property type="entry name" value="Enolpyruvate_Tfrase_sf"/>
</dbReference>
<keyword evidence="7" id="KW-0573">Peptidoglycan synthesis</keyword>
<keyword evidence="5 18" id="KW-0808">Transferase</keyword>
<dbReference type="GO" id="GO:0008760">
    <property type="term" value="F:UDP-N-acetylglucosamine 1-carboxyvinyltransferase activity"/>
    <property type="evidence" value="ECO:0007669"/>
    <property type="project" value="UniProtKB-EC"/>
</dbReference>
<evidence type="ECO:0000256" key="13">
    <source>
        <dbReference type="ARBA" id="ARBA00039754"/>
    </source>
</evidence>
<comment type="similarity">
    <text evidence="11">Belongs to the EPSP synthase family. MurA subfamily.</text>
</comment>
<evidence type="ECO:0000256" key="7">
    <source>
        <dbReference type="ARBA" id="ARBA00022984"/>
    </source>
</evidence>
<dbReference type="Gene3D" id="3.65.10.10">
    <property type="entry name" value="Enolpyruvate transferase domain"/>
    <property type="match status" value="2"/>
</dbReference>
<evidence type="ECO:0000256" key="14">
    <source>
        <dbReference type="ARBA" id="ARBA00042443"/>
    </source>
</evidence>
<dbReference type="PANTHER" id="PTHR43783">
    <property type="entry name" value="UDP-N-ACETYLGLUCOSAMINE 1-CARBOXYVINYLTRANSFERASE"/>
    <property type="match status" value="1"/>
</dbReference>
<dbReference type="EMBL" id="DYZF01000223">
    <property type="protein sequence ID" value="HJE52064.1"/>
    <property type="molecule type" value="Genomic_DNA"/>
</dbReference>
<dbReference type="AlphaFoldDB" id="A0A921EPH8"/>
<keyword evidence="9" id="KW-0961">Cell wall biogenesis/degradation</keyword>
<evidence type="ECO:0000256" key="12">
    <source>
        <dbReference type="ARBA" id="ARBA00039108"/>
    </source>
</evidence>
<evidence type="ECO:0000256" key="15">
    <source>
        <dbReference type="ARBA" id="ARBA00042842"/>
    </source>
</evidence>
<comment type="pathway">
    <text evidence="2">Cell wall biogenesis; peptidoglycan biosynthesis.</text>
</comment>